<dbReference type="Proteomes" id="UP001239213">
    <property type="component" value="Unassembled WGS sequence"/>
</dbReference>
<comment type="caution">
    <text evidence="2">The sequence shown here is derived from an EMBL/GenBank/DDBJ whole genome shotgun (WGS) entry which is preliminary data.</text>
</comment>
<keyword evidence="3" id="KW-1185">Reference proteome</keyword>
<dbReference type="EMBL" id="MPDP01000010">
    <property type="protein sequence ID" value="KAK1497147.1"/>
    <property type="molecule type" value="Genomic_DNA"/>
</dbReference>
<gene>
    <name evidence="2" type="ORF">CCUS01_13186</name>
</gene>
<protein>
    <submittedName>
        <fullName evidence="2">Uncharacterized protein</fullName>
    </submittedName>
</protein>
<name>A0AAI9YCC3_9PEZI</name>
<reference evidence="2" key="1">
    <citation type="submission" date="2016-11" db="EMBL/GenBank/DDBJ databases">
        <title>The genome sequence of Colletotrichum cuscutae.</title>
        <authorList>
            <person name="Baroncelli R."/>
        </authorList>
    </citation>
    <scope>NUCLEOTIDE SEQUENCE</scope>
    <source>
        <strain evidence="2">IMI 304802</strain>
    </source>
</reference>
<dbReference type="AlphaFoldDB" id="A0AAI9YCC3"/>
<sequence length="217" mass="23123">MEKVGSAKLPAQALLTSFIPSSPTPNCPCLKSVRLPLLLLLPCSPPVKRTQPSRNEETPLALRLPGKDPSNPMRGQSPIPKVAFALPHLITPVATAALLVPELLPTGPRQSAAAVPCYVWSRPALPAPACSGHWVTGERSMSPNKVPKKAGRDWVGAAALRRRRRSRSTVTADASDIFGLGAEVVGSIRAVFEPLISDIFSVPLILPEVPVTTLTSW</sequence>
<proteinExistence type="predicted"/>
<evidence type="ECO:0000256" key="1">
    <source>
        <dbReference type="SAM" id="MobiDB-lite"/>
    </source>
</evidence>
<organism evidence="2 3">
    <name type="scientific">Colletotrichum cuscutae</name>
    <dbReference type="NCBI Taxonomy" id="1209917"/>
    <lineage>
        <taxon>Eukaryota</taxon>
        <taxon>Fungi</taxon>
        <taxon>Dikarya</taxon>
        <taxon>Ascomycota</taxon>
        <taxon>Pezizomycotina</taxon>
        <taxon>Sordariomycetes</taxon>
        <taxon>Hypocreomycetidae</taxon>
        <taxon>Glomerellales</taxon>
        <taxon>Glomerellaceae</taxon>
        <taxon>Colletotrichum</taxon>
        <taxon>Colletotrichum acutatum species complex</taxon>
    </lineage>
</organism>
<accession>A0AAI9YCC3</accession>
<evidence type="ECO:0000313" key="2">
    <source>
        <dbReference type="EMBL" id="KAK1497147.1"/>
    </source>
</evidence>
<evidence type="ECO:0000313" key="3">
    <source>
        <dbReference type="Proteomes" id="UP001239213"/>
    </source>
</evidence>
<feature type="region of interest" description="Disordered" evidence="1">
    <location>
        <begin position="48"/>
        <end position="73"/>
    </location>
</feature>